<dbReference type="OrthoDB" id="10019757at2759"/>
<name>A0A5A7U6J5_CUCMM</name>
<evidence type="ECO:0000313" key="3">
    <source>
        <dbReference type="EMBL" id="TYK24153.1"/>
    </source>
</evidence>
<reference evidence="4 5" key="1">
    <citation type="submission" date="2019-08" db="EMBL/GenBank/DDBJ databases">
        <title>Draft genome sequences of two oriental melons (Cucumis melo L. var makuwa).</title>
        <authorList>
            <person name="Kwon S.-Y."/>
        </authorList>
    </citation>
    <scope>NUCLEOTIDE SEQUENCE [LARGE SCALE GENOMIC DNA]</scope>
    <source>
        <strain evidence="5">cv. Chang Bougi</strain>
        <strain evidence="4">cv. SW 3</strain>
        <tissue evidence="2">Leaf</tissue>
    </source>
</reference>
<dbReference type="Proteomes" id="UP000321393">
    <property type="component" value="Unassembled WGS sequence"/>
</dbReference>
<comment type="caution">
    <text evidence="2">The sequence shown here is derived from an EMBL/GenBank/DDBJ whole genome shotgun (WGS) entry which is preliminary data.</text>
</comment>
<dbReference type="EMBL" id="SSTD01004048">
    <property type="protein sequence ID" value="TYK24153.1"/>
    <property type="molecule type" value="Genomic_DNA"/>
</dbReference>
<evidence type="ECO:0000313" key="2">
    <source>
        <dbReference type="EMBL" id="KAA0051513.1"/>
    </source>
</evidence>
<evidence type="ECO:0000313" key="5">
    <source>
        <dbReference type="Proteomes" id="UP000321947"/>
    </source>
</evidence>
<evidence type="ECO:0000313" key="4">
    <source>
        <dbReference type="Proteomes" id="UP000321393"/>
    </source>
</evidence>
<dbReference type="Proteomes" id="UP000321947">
    <property type="component" value="Unassembled WGS sequence"/>
</dbReference>
<gene>
    <name evidence="3" type="ORF">E5676_scaffold610G00590</name>
    <name evidence="2" type="ORF">E6C27_scaffold174G00350</name>
</gene>
<evidence type="ECO:0000256" key="1">
    <source>
        <dbReference type="SAM" id="MobiDB-lite"/>
    </source>
</evidence>
<dbReference type="EMBL" id="SSTE01011259">
    <property type="protein sequence ID" value="KAA0051513.1"/>
    <property type="molecule type" value="Genomic_DNA"/>
</dbReference>
<accession>A0A5A7U6J5</accession>
<feature type="region of interest" description="Disordered" evidence="1">
    <location>
        <begin position="40"/>
        <end position="60"/>
    </location>
</feature>
<protein>
    <submittedName>
        <fullName evidence="2">Gag-pro-like protein</fullName>
    </submittedName>
</protein>
<sequence>MHKGLGKDNQGVSEVISLSKAKEKFGLGYKPTASEWEKVRAEKNEKRSTHLEGREMKEERMHIPHLSKTFKPGELLFDTNQRKGVMKILRSQL</sequence>
<dbReference type="AlphaFoldDB" id="A0A5A7U6J5"/>
<proteinExistence type="predicted"/>
<organism evidence="2 4">
    <name type="scientific">Cucumis melo var. makuwa</name>
    <name type="common">Oriental melon</name>
    <dbReference type="NCBI Taxonomy" id="1194695"/>
    <lineage>
        <taxon>Eukaryota</taxon>
        <taxon>Viridiplantae</taxon>
        <taxon>Streptophyta</taxon>
        <taxon>Embryophyta</taxon>
        <taxon>Tracheophyta</taxon>
        <taxon>Spermatophyta</taxon>
        <taxon>Magnoliopsida</taxon>
        <taxon>eudicotyledons</taxon>
        <taxon>Gunneridae</taxon>
        <taxon>Pentapetalae</taxon>
        <taxon>rosids</taxon>
        <taxon>fabids</taxon>
        <taxon>Cucurbitales</taxon>
        <taxon>Cucurbitaceae</taxon>
        <taxon>Benincaseae</taxon>
        <taxon>Cucumis</taxon>
    </lineage>
</organism>